<evidence type="ECO:0000256" key="4">
    <source>
        <dbReference type="ARBA" id="ARBA00023015"/>
    </source>
</evidence>
<dbReference type="InterPro" id="IPR025944">
    <property type="entry name" value="Sigma_54_int_dom_CS"/>
</dbReference>
<evidence type="ECO:0000256" key="3">
    <source>
        <dbReference type="ARBA" id="ARBA00022840"/>
    </source>
</evidence>
<dbReference type="GO" id="GO:0005524">
    <property type="term" value="F:ATP binding"/>
    <property type="evidence" value="ECO:0007669"/>
    <property type="project" value="UniProtKB-KW"/>
</dbReference>
<dbReference type="PROSITE" id="PS50045">
    <property type="entry name" value="SIGMA54_INTERACT_4"/>
    <property type="match status" value="1"/>
</dbReference>
<keyword evidence="3" id="KW-0067">ATP-binding</keyword>
<dbReference type="Pfam" id="PF25601">
    <property type="entry name" value="AAA_lid_14"/>
    <property type="match status" value="1"/>
</dbReference>
<gene>
    <name evidence="9" type="ORF">ENF32_01725</name>
</gene>
<accession>A0A7C0U6H7</accession>
<dbReference type="InterPro" id="IPR009057">
    <property type="entry name" value="Homeodomain-like_sf"/>
</dbReference>
<dbReference type="InterPro" id="IPR027417">
    <property type="entry name" value="P-loop_NTPase"/>
</dbReference>
<dbReference type="SMART" id="SM00382">
    <property type="entry name" value="AAA"/>
    <property type="match status" value="1"/>
</dbReference>
<dbReference type="InterPro" id="IPR002197">
    <property type="entry name" value="HTH_Fis"/>
</dbReference>
<evidence type="ECO:0000256" key="6">
    <source>
        <dbReference type="ARBA" id="ARBA00023159"/>
    </source>
</evidence>
<feature type="non-terminal residue" evidence="9">
    <location>
        <position position="1"/>
    </location>
</feature>
<evidence type="ECO:0000256" key="7">
    <source>
        <dbReference type="ARBA" id="ARBA00023163"/>
    </source>
</evidence>
<dbReference type="PRINTS" id="PR01590">
    <property type="entry name" value="HTHFIS"/>
</dbReference>
<keyword evidence="6" id="KW-0010">Activator</keyword>
<dbReference type="SUPFAM" id="SSF52540">
    <property type="entry name" value="P-loop containing nucleoside triphosphate hydrolases"/>
    <property type="match status" value="1"/>
</dbReference>
<dbReference type="AlphaFoldDB" id="A0A7C0U6H7"/>
<dbReference type="InterPro" id="IPR025662">
    <property type="entry name" value="Sigma_54_int_dom_ATP-bd_1"/>
</dbReference>
<protein>
    <submittedName>
        <fullName evidence="9">Sigma-54-dependent Fis family transcriptional regulator</fullName>
    </submittedName>
</protein>
<name>A0A7C0U6H7_9BACT</name>
<dbReference type="GO" id="GO:0006355">
    <property type="term" value="P:regulation of DNA-templated transcription"/>
    <property type="evidence" value="ECO:0007669"/>
    <property type="project" value="InterPro"/>
</dbReference>
<dbReference type="FunFam" id="1.10.8.60:FF:000014">
    <property type="entry name" value="DNA-binding transcriptional regulator NtrC"/>
    <property type="match status" value="1"/>
</dbReference>
<evidence type="ECO:0000256" key="5">
    <source>
        <dbReference type="ARBA" id="ARBA00023125"/>
    </source>
</evidence>
<dbReference type="Gene3D" id="1.10.8.60">
    <property type="match status" value="1"/>
</dbReference>
<dbReference type="CDD" id="cd00009">
    <property type="entry name" value="AAA"/>
    <property type="match status" value="1"/>
</dbReference>
<dbReference type="FunFam" id="3.40.50.300:FF:000006">
    <property type="entry name" value="DNA-binding transcriptional regulator NtrC"/>
    <property type="match status" value="1"/>
</dbReference>
<organism evidence="9">
    <name type="scientific">Thermosulfidibacter takaii</name>
    <dbReference type="NCBI Taxonomy" id="412593"/>
    <lineage>
        <taxon>Bacteria</taxon>
        <taxon>Pseudomonadati</taxon>
        <taxon>Thermosulfidibacterota</taxon>
        <taxon>Thermosulfidibacteria</taxon>
        <taxon>Thermosulfidibacterales</taxon>
        <taxon>Thermosulfidibacteraceae</taxon>
    </lineage>
</organism>
<sequence length="300" mass="34683">RDQIKLVAPTDGWVLITGESGTGKELVAREIHALSIRKDYPFVEVSCAAIPEDMIEKELFGWEGNTESPPHRGKFELAHRGTLFLDEVGDMSLKVQAKVLRVIQELSLQRIGGRETIPVDIRIIASTNKNLEEEIEKGLFREDLYFRLNVIPIHVPPLRERREDIPLLVDHFLKHFSKKYGMKPKTISPEALSLLMGYHWPGNVRELRNMVERLVIMVPKEEIGVRDLPHPISETQVQPPSTLREAREAFEKEYILRHLEQFGWNISRTAEYLGIERSHLYKKLKAYGIEPEKRRKENGV</sequence>
<dbReference type="EMBL" id="DQWS01000066">
    <property type="protein sequence ID" value="HDD52773.1"/>
    <property type="molecule type" value="Genomic_DNA"/>
</dbReference>
<keyword evidence="2" id="KW-0547">Nucleotide-binding</keyword>
<dbReference type="InterPro" id="IPR058031">
    <property type="entry name" value="AAA_lid_NorR"/>
</dbReference>
<proteinExistence type="predicted"/>
<dbReference type="PANTHER" id="PTHR32071:SF17">
    <property type="entry name" value="TRANSCRIPTIONAL REGULATOR (NTRC FAMILY)"/>
    <property type="match status" value="1"/>
</dbReference>
<dbReference type="Gene3D" id="3.40.50.300">
    <property type="entry name" value="P-loop containing nucleotide triphosphate hydrolases"/>
    <property type="match status" value="1"/>
</dbReference>
<evidence type="ECO:0000256" key="1">
    <source>
        <dbReference type="ARBA" id="ARBA00022553"/>
    </source>
</evidence>
<dbReference type="Pfam" id="PF02954">
    <property type="entry name" value="HTH_8"/>
    <property type="match status" value="1"/>
</dbReference>
<dbReference type="PROSITE" id="PS00688">
    <property type="entry name" value="SIGMA54_INTERACT_3"/>
    <property type="match status" value="1"/>
</dbReference>
<keyword evidence="1" id="KW-0597">Phosphoprotein</keyword>
<evidence type="ECO:0000259" key="8">
    <source>
        <dbReference type="PROSITE" id="PS50045"/>
    </source>
</evidence>
<dbReference type="GO" id="GO:0043565">
    <property type="term" value="F:sequence-specific DNA binding"/>
    <property type="evidence" value="ECO:0007669"/>
    <property type="project" value="InterPro"/>
</dbReference>
<reference evidence="9" key="1">
    <citation type="journal article" date="2020" name="mSystems">
        <title>Genome- and Community-Level Interaction Insights into Carbon Utilization and Element Cycling Functions of Hydrothermarchaeota in Hydrothermal Sediment.</title>
        <authorList>
            <person name="Zhou Z."/>
            <person name="Liu Y."/>
            <person name="Xu W."/>
            <person name="Pan J."/>
            <person name="Luo Z.H."/>
            <person name="Li M."/>
        </authorList>
    </citation>
    <scope>NUCLEOTIDE SEQUENCE [LARGE SCALE GENOMIC DNA]</scope>
    <source>
        <strain evidence="9">HyVt-115</strain>
    </source>
</reference>
<dbReference type="InterPro" id="IPR002078">
    <property type="entry name" value="Sigma_54_int"/>
</dbReference>
<dbReference type="Gene3D" id="1.10.10.60">
    <property type="entry name" value="Homeodomain-like"/>
    <property type="match status" value="1"/>
</dbReference>
<dbReference type="SUPFAM" id="SSF46689">
    <property type="entry name" value="Homeodomain-like"/>
    <property type="match status" value="1"/>
</dbReference>
<dbReference type="PANTHER" id="PTHR32071">
    <property type="entry name" value="TRANSCRIPTIONAL REGULATORY PROTEIN"/>
    <property type="match status" value="1"/>
</dbReference>
<feature type="domain" description="Sigma-54 factor interaction" evidence="8">
    <location>
        <begin position="1"/>
        <end position="216"/>
    </location>
</feature>
<dbReference type="Pfam" id="PF00158">
    <property type="entry name" value="Sigma54_activat"/>
    <property type="match status" value="1"/>
</dbReference>
<keyword evidence="4" id="KW-0805">Transcription regulation</keyword>
<keyword evidence="5" id="KW-0238">DNA-binding</keyword>
<comment type="caution">
    <text evidence="9">The sequence shown here is derived from an EMBL/GenBank/DDBJ whole genome shotgun (WGS) entry which is preliminary data.</text>
</comment>
<evidence type="ECO:0000313" key="9">
    <source>
        <dbReference type="EMBL" id="HDD52773.1"/>
    </source>
</evidence>
<evidence type="ECO:0000256" key="2">
    <source>
        <dbReference type="ARBA" id="ARBA00022741"/>
    </source>
</evidence>
<keyword evidence="7" id="KW-0804">Transcription</keyword>
<dbReference type="PROSITE" id="PS00675">
    <property type="entry name" value="SIGMA54_INTERACT_1"/>
    <property type="match status" value="1"/>
</dbReference>
<dbReference type="InterPro" id="IPR003593">
    <property type="entry name" value="AAA+_ATPase"/>
</dbReference>
<dbReference type="Proteomes" id="UP000885690">
    <property type="component" value="Unassembled WGS sequence"/>
</dbReference>